<evidence type="ECO:0000313" key="2">
    <source>
        <dbReference type="EMBL" id="GID72155.1"/>
    </source>
</evidence>
<keyword evidence="1" id="KW-0812">Transmembrane</keyword>
<dbReference type="Proteomes" id="UP000609879">
    <property type="component" value="Unassembled WGS sequence"/>
</dbReference>
<feature type="transmembrane region" description="Helical" evidence="1">
    <location>
        <begin position="137"/>
        <end position="156"/>
    </location>
</feature>
<organism evidence="2 3">
    <name type="scientific">Paractinoplanes deccanensis</name>
    <dbReference type="NCBI Taxonomy" id="113561"/>
    <lineage>
        <taxon>Bacteria</taxon>
        <taxon>Bacillati</taxon>
        <taxon>Actinomycetota</taxon>
        <taxon>Actinomycetes</taxon>
        <taxon>Micromonosporales</taxon>
        <taxon>Micromonosporaceae</taxon>
        <taxon>Paractinoplanes</taxon>
    </lineage>
</organism>
<evidence type="ECO:0000256" key="1">
    <source>
        <dbReference type="SAM" id="Phobius"/>
    </source>
</evidence>
<proteinExistence type="predicted"/>
<feature type="transmembrane region" description="Helical" evidence="1">
    <location>
        <begin position="193"/>
        <end position="214"/>
    </location>
</feature>
<protein>
    <submittedName>
        <fullName evidence="2">Uncharacterized protein</fullName>
    </submittedName>
</protein>
<gene>
    <name evidence="2" type="ORF">Ade02nite_07960</name>
</gene>
<reference evidence="2 3" key="1">
    <citation type="submission" date="2021-01" db="EMBL/GenBank/DDBJ databases">
        <title>Whole genome shotgun sequence of Actinoplanes deccanensis NBRC 13994.</title>
        <authorList>
            <person name="Komaki H."/>
            <person name="Tamura T."/>
        </authorList>
    </citation>
    <scope>NUCLEOTIDE SEQUENCE [LARGE SCALE GENOMIC DNA]</scope>
    <source>
        <strain evidence="2 3">NBRC 13994</strain>
    </source>
</reference>
<keyword evidence="3" id="KW-1185">Reference proteome</keyword>
<feature type="transmembrane region" description="Helical" evidence="1">
    <location>
        <begin position="161"/>
        <end position="181"/>
    </location>
</feature>
<keyword evidence="1" id="KW-1133">Transmembrane helix</keyword>
<accession>A0ABQ3XWQ9</accession>
<feature type="transmembrane region" description="Helical" evidence="1">
    <location>
        <begin position="14"/>
        <end position="35"/>
    </location>
</feature>
<comment type="caution">
    <text evidence="2">The sequence shown here is derived from an EMBL/GenBank/DDBJ whole genome shotgun (WGS) entry which is preliminary data.</text>
</comment>
<dbReference type="RefSeq" id="WP_203760121.1">
    <property type="nucleotide sequence ID" value="NZ_BAAABO010000004.1"/>
</dbReference>
<feature type="transmembrane region" description="Helical" evidence="1">
    <location>
        <begin position="85"/>
        <end position="107"/>
    </location>
</feature>
<keyword evidence="1" id="KW-0472">Membrane</keyword>
<evidence type="ECO:0000313" key="3">
    <source>
        <dbReference type="Proteomes" id="UP000609879"/>
    </source>
</evidence>
<dbReference type="EMBL" id="BOMI01000012">
    <property type="protein sequence ID" value="GID72155.1"/>
    <property type="molecule type" value="Genomic_DNA"/>
</dbReference>
<name>A0ABQ3XWQ9_9ACTN</name>
<sequence length="227" mass="24161">MTVFGTLARIYRPILLWFGAIILAVEAIGLVVIGNTVGPSKFSFWIVMAGAALKYWPLVAGILLISLHLRLFVANGVTRGEFLGGLAMFGVALTALLAAVVTAGHGVESLLLGALDLRGPDYPVFTLTGAPAEFGHLLPGSMAYMVTGMLVTAGFYRFNPWIGVLLIIPGAIPLAVADNLVKFDQFGETIDRLPYGTALVLTLAVIVGGFLVLYRVMRDTPIRRTSG</sequence>
<feature type="transmembrane region" description="Helical" evidence="1">
    <location>
        <begin position="55"/>
        <end position="73"/>
    </location>
</feature>